<comment type="subcellular location">
    <subcellularLocation>
        <location evidence="6">Membrane</location>
        <topology evidence="6">Single-pass type I membrane protein</topology>
    </subcellularLocation>
</comment>
<dbReference type="AlphaFoldDB" id="A0AAV4XB72"/>
<dbReference type="GO" id="GO:0046331">
    <property type="term" value="P:lateral inhibition"/>
    <property type="evidence" value="ECO:0007669"/>
    <property type="project" value="UniProtKB-ARBA"/>
</dbReference>
<reference evidence="8 9" key="1">
    <citation type="submission" date="2021-06" db="EMBL/GenBank/DDBJ databases">
        <title>Caerostris darwini draft genome.</title>
        <authorList>
            <person name="Kono N."/>
            <person name="Arakawa K."/>
        </authorList>
    </citation>
    <scope>NUCLEOTIDE SEQUENCE [LARGE SCALE GENOMIC DNA]</scope>
</reference>
<dbReference type="SMART" id="SM00051">
    <property type="entry name" value="DSL"/>
    <property type="match status" value="1"/>
</dbReference>
<dbReference type="EMBL" id="BPLQ01015726">
    <property type="protein sequence ID" value="GIY91039.1"/>
    <property type="molecule type" value="Genomic_DNA"/>
</dbReference>
<proteinExistence type="predicted"/>
<keyword evidence="2 6" id="KW-0245">EGF-like domain</keyword>
<keyword evidence="3 6" id="KW-0677">Repeat</keyword>
<evidence type="ECO:0000256" key="5">
    <source>
        <dbReference type="PROSITE-ProRule" id="PRU00377"/>
    </source>
</evidence>
<keyword evidence="9" id="KW-1185">Reference proteome</keyword>
<dbReference type="FunFam" id="2.10.25.140:FF:000001">
    <property type="entry name" value="Delta-like protein"/>
    <property type="match status" value="1"/>
</dbReference>
<feature type="disulfide bond" evidence="5">
    <location>
        <begin position="131"/>
        <end position="140"/>
    </location>
</feature>
<dbReference type="Proteomes" id="UP001054837">
    <property type="component" value="Unassembled WGS sequence"/>
</dbReference>
<evidence type="ECO:0000256" key="2">
    <source>
        <dbReference type="ARBA" id="ARBA00022536"/>
    </source>
</evidence>
<dbReference type="GO" id="GO:0016020">
    <property type="term" value="C:membrane"/>
    <property type="evidence" value="ECO:0007669"/>
    <property type="project" value="UniProtKB-SubCell"/>
</dbReference>
<dbReference type="GO" id="GO:0007166">
    <property type="term" value="P:cell surface receptor signaling pathway"/>
    <property type="evidence" value="ECO:0007669"/>
    <property type="project" value="UniProtKB-ARBA"/>
</dbReference>
<evidence type="ECO:0000256" key="4">
    <source>
        <dbReference type="ARBA" id="ARBA00023157"/>
    </source>
</evidence>
<dbReference type="Gene3D" id="2.60.40.3510">
    <property type="match status" value="1"/>
</dbReference>
<feature type="domain" description="DSL" evidence="7">
    <location>
        <begin position="96"/>
        <end position="140"/>
    </location>
</feature>
<protein>
    <recommendedName>
        <fullName evidence="6">Delta-like protein</fullName>
    </recommendedName>
</protein>
<evidence type="ECO:0000256" key="6">
    <source>
        <dbReference type="RuleBase" id="RU280815"/>
    </source>
</evidence>
<evidence type="ECO:0000313" key="9">
    <source>
        <dbReference type="Proteomes" id="UP001054837"/>
    </source>
</evidence>
<name>A0AAV4XB72_9ARAC</name>
<evidence type="ECO:0000313" key="8">
    <source>
        <dbReference type="EMBL" id="GIY91039.1"/>
    </source>
</evidence>
<dbReference type="Gene3D" id="2.10.25.140">
    <property type="match status" value="1"/>
</dbReference>
<feature type="disulfide bond" evidence="5">
    <location>
        <begin position="111"/>
        <end position="123"/>
    </location>
</feature>
<gene>
    <name evidence="8" type="primary">Ser</name>
    <name evidence="8" type="ORF">CDAR_550421</name>
</gene>
<keyword evidence="1 6" id="KW-0217">Developmental protein</keyword>
<keyword evidence="6" id="KW-0812">Transmembrane</keyword>
<dbReference type="PROSITE" id="PS51051">
    <property type="entry name" value="DSL"/>
    <property type="match status" value="1"/>
</dbReference>
<keyword evidence="6" id="KW-1133">Transmembrane helix</keyword>
<dbReference type="InterPro" id="IPR001774">
    <property type="entry name" value="DSL"/>
</dbReference>
<evidence type="ECO:0000256" key="3">
    <source>
        <dbReference type="ARBA" id="ARBA00022737"/>
    </source>
</evidence>
<evidence type="ECO:0000259" key="7">
    <source>
        <dbReference type="PROSITE" id="PS51051"/>
    </source>
</evidence>
<comment type="function">
    <text evidence="6">Putative Notch ligand involved in the mediation of Notch signaling.</text>
</comment>
<dbReference type="Pfam" id="PF01414">
    <property type="entry name" value="DSL"/>
    <property type="match status" value="1"/>
</dbReference>
<keyword evidence="6" id="KW-0472">Membrane</keyword>
<keyword evidence="4 5" id="KW-1015">Disulfide bond</keyword>
<comment type="caution">
    <text evidence="8">The sequence shown here is derived from an EMBL/GenBank/DDBJ whole genome shotgun (WGS) entry which is preliminary data.</text>
</comment>
<evidence type="ECO:0000256" key="1">
    <source>
        <dbReference type="ARBA" id="ARBA00022473"/>
    </source>
</evidence>
<sequence length="217" mass="25140">MPYDMPHALIHCSVDYHHMYGEYDSVRKISQTDNQQQTKATPSTDTPLTVVIDSFAAHLERVIERHVFSGVQIPGMEWKIKSHRGRAARISYRYRVLCSPHYYDYTCAKFCRPRNDRFGHYKCDEQGDKVCLEGWQGPNCETAVCKLGCHPEHGFCTKPARDFKRAKNGEMTQNPNNEASTRMATVACPVFLRQRRNLFPWEIHKKKFVTLEVARLG</sequence>
<keyword evidence="6" id="KW-0732">Signal</keyword>
<dbReference type="GO" id="GO:0048018">
    <property type="term" value="F:receptor ligand activity"/>
    <property type="evidence" value="ECO:0007669"/>
    <property type="project" value="UniProtKB-ARBA"/>
</dbReference>
<organism evidence="8 9">
    <name type="scientific">Caerostris darwini</name>
    <dbReference type="NCBI Taxonomy" id="1538125"/>
    <lineage>
        <taxon>Eukaryota</taxon>
        <taxon>Metazoa</taxon>
        <taxon>Ecdysozoa</taxon>
        <taxon>Arthropoda</taxon>
        <taxon>Chelicerata</taxon>
        <taxon>Arachnida</taxon>
        <taxon>Araneae</taxon>
        <taxon>Araneomorphae</taxon>
        <taxon>Entelegynae</taxon>
        <taxon>Araneoidea</taxon>
        <taxon>Araneidae</taxon>
        <taxon>Caerostris</taxon>
    </lineage>
</organism>
<accession>A0AAV4XB72</accession>
<feature type="disulfide bond" evidence="5">
    <location>
        <begin position="98"/>
        <end position="107"/>
    </location>
</feature>
<dbReference type="GO" id="GO:0009952">
    <property type="term" value="P:anterior/posterior pattern specification"/>
    <property type="evidence" value="ECO:0007669"/>
    <property type="project" value="UniProtKB-ARBA"/>
</dbReference>